<dbReference type="STRING" id="407821.A0A087TJ08"/>
<dbReference type="GO" id="GO:0032549">
    <property type="term" value="F:ribonucleoside binding"/>
    <property type="evidence" value="ECO:0007669"/>
    <property type="project" value="InterPro"/>
</dbReference>
<evidence type="ECO:0000256" key="3">
    <source>
        <dbReference type="ARBA" id="ARBA00022478"/>
    </source>
</evidence>
<keyword evidence="3 9" id="KW-0240">DNA-directed RNA polymerase</keyword>
<dbReference type="EC" id="2.7.7.6" evidence="2"/>
<gene>
    <name evidence="9" type="ORF">X975_23705</name>
</gene>
<sequence>MMYPQSPIISTVMYSDYNFEGYPIGTNVIIAVLAYSGFDMEDAIVLNKASLERGLFTDIEWKTVYYDFNELEKECESKVTKVEEAFHSEAKTQIEFKRNPADPHIEHLLDNDGLPHVGLIVRNGDVVLSVHSTKTGIWIYKKYEGKKAARVESVKFLGVSPDSLAGGRKLPAESKKVAITYCMKRVPEVGDKFSNWHGQKGVCGTLLPSEDLPFSASGIVPDIIFNPHSVASRMTIGMLLEIMAAKAALLKGEKYDVEPFKYSNGNMSAADICGKKLKEVGYDFYGEETFYSGTSGEELEATVFCGSAYYLKFCHVVEEKYQVCSVGEVDPKTQQPVNRGKSGAVRFGEMERDTILSHGAVKLTMDRLLHNSDKYTAYICLGCHTMLYPVLQHVEENLQDNLKENKTCNVCRKSKVHKICIPYVLVYLIAELSVMGIKVKFCTEDNCSNIIP</sequence>
<evidence type="ECO:0000313" key="9">
    <source>
        <dbReference type="EMBL" id="KFM65097.1"/>
    </source>
</evidence>
<name>A0A087TJ08_STEMI</name>
<dbReference type="GO" id="GO:0003899">
    <property type="term" value="F:DNA-directed RNA polymerase activity"/>
    <property type="evidence" value="ECO:0007669"/>
    <property type="project" value="UniProtKB-EC"/>
</dbReference>
<dbReference type="GO" id="GO:0006351">
    <property type="term" value="P:DNA-templated transcription"/>
    <property type="evidence" value="ECO:0007669"/>
    <property type="project" value="InterPro"/>
</dbReference>
<evidence type="ECO:0000256" key="2">
    <source>
        <dbReference type="ARBA" id="ARBA00012418"/>
    </source>
</evidence>
<dbReference type="InterPro" id="IPR037033">
    <property type="entry name" value="DNA-dir_RNAP_su2_hyb_sf"/>
</dbReference>
<evidence type="ECO:0000259" key="7">
    <source>
        <dbReference type="Pfam" id="PF00562"/>
    </source>
</evidence>
<dbReference type="SUPFAM" id="SSF64484">
    <property type="entry name" value="beta and beta-prime subunits of DNA dependent RNA-polymerase"/>
    <property type="match status" value="1"/>
</dbReference>
<comment type="similarity">
    <text evidence="1">Belongs to the RNA polymerase beta chain family.</text>
</comment>
<dbReference type="Pfam" id="PF04560">
    <property type="entry name" value="RNA_pol_Rpb2_7"/>
    <property type="match status" value="1"/>
</dbReference>
<dbReference type="InterPro" id="IPR007120">
    <property type="entry name" value="DNA-dir_RNAP_su2_dom"/>
</dbReference>
<feature type="domain" description="RNA polymerase Rpb2" evidence="8">
    <location>
        <begin position="343"/>
        <end position="443"/>
    </location>
</feature>
<dbReference type="InterPro" id="IPR007121">
    <property type="entry name" value="RNA_pol_bsu_CS"/>
</dbReference>
<evidence type="ECO:0000256" key="1">
    <source>
        <dbReference type="ARBA" id="ARBA00006835"/>
    </source>
</evidence>
<dbReference type="InterPro" id="IPR015712">
    <property type="entry name" value="DNA-dir_RNA_pol_su2"/>
</dbReference>
<keyword evidence="5" id="KW-0548">Nucleotidyltransferase</keyword>
<dbReference type="GO" id="GO:0003677">
    <property type="term" value="F:DNA binding"/>
    <property type="evidence" value="ECO:0007669"/>
    <property type="project" value="InterPro"/>
</dbReference>
<dbReference type="Proteomes" id="UP000054359">
    <property type="component" value="Unassembled WGS sequence"/>
</dbReference>
<proteinExistence type="inferred from homology"/>
<evidence type="ECO:0000256" key="4">
    <source>
        <dbReference type="ARBA" id="ARBA00022679"/>
    </source>
</evidence>
<dbReference type="Pfam" id="PF00562">
    <property type="entry name" value="RNA_pol_Rpb2_6"/>
    <property type="match status" value="1"/>
</dbReference>
<evidence type="ECO:0000256" key="5">
    <source>
        <dbReference type="ARBA" id="ARBA00022695"/>
    </source>
</evidence>
<dbReference type="GO" id="GO:0000428">
    <property type="term" value="C:DNA-directed RNA polymerase complex"/>
    <property type="evidence" value="ECO:0007669"/>
    <property type="project" value="UniProtKB-KW"/>
</dbReference>
<dbReference type="OMA" id="FCTEDNC"/>
<keyword evidence="6" id="KW-0804">Transcription</keyword>
<organism evidence="9 10">
    <name type="scientific">Stegodyphus mimosarum</name>
    <name type="common">African social velvet spider</name>
    <dbReference type="NCBI Taxonomy" id="407821"/>
    <lineage>
        <taxon>Eukaryota</taxon>
        <taxon>Metazoa</taxon>
        <taxon>Ecdysozoa</taxon>
        <taxon>Arthropoda</taxon>
        <taxon>Chelicerata</taxon>
        <taxon>Arachnida</taxon>
        <taxon>Araneae</taxon>
        <taxon>Araneomorphae</taxon>
        <taxon>Entelegynae</taxon>
        <taxon>Eresoidea</taxon>
        <taxon>Eresidae</taxon>
        <taxon>Stegodyphus</taxon>
    </lineage>
</organism>
<dbReference type="InterPro" id="IPR007641">
    <property type="entry name" value="RNA_pol_Rpb2_7"/>
</dbReference>
<evidence type="ECO:0000259" key="8">
    <source>
        <dbReference type="Pfam" id="PF04560"/>
    </source>
</evidence>
<keyword evidence="4" id="KW-0808">Transferase</keyword>
<evidence type="ECO:0000256" key="6">
    <source>
        <dbReference type="ARBA" id="ARBA00023163"/>
    </source>
</evidence>
<dbReference type="InterPro" id="IPR014724">
    <property type="entry name" value="RNA_pol_RPB2_OB-fold"/>
</dbReference>
<feature type="domain" description="DNA-directed RNA polymerase subunit 2 hybrid-binding" evidence="7">
    <location>
        <begin position="1"/>
        <end position="338"/>
    </location>
</feature>
<keyword evidence="10" id="KW-1185">Reference proteome</keyword>
<dbReference type="Gene3D" id="3.90.1800.10">
    <property type="entry name" value="RNA polymerase alpha subunit dimerisation domain"/>
    <property type="match status" value="1"/>
</dbReference>
<evidence type="ECO:0000313" key="10">
    <source>
        <dbReference type="Proteomes" id="UP000054359"/>
    </source>
</evidence>
<dbReference type="OrthoDB" id="6426733at2759"/>
<dbReference type="Gene3D" id="2.40.270.10">
    <property type="entry name" value="DNA-directed RNA polymerase, subunit 2, domain 6"/>
    <property type="match status" value="1"/>
</dbReference>
<dbReference type="PROSITE" id="PS01166">
    <property type="entry name" value="RNA_POL_BETA"/>
    <property type="match status" value="1"/>
</dbReference>
<dbReference type="Gene3D" id="2.40.50.150">
    <property type="match status" value="1"/>
</dbReference>
<dbReference type="PANTHER" id="PTHR20856">
    <property type="entry name" value="DNA-DIRECTED RNA POLYMERASE I SUBUNIT 2"/>
    <property type="match status" value="1"/>
</dbReference>
<accession>A0A087TJ08</accession>
<protein>
    <recommendedName>
        <fullName evidence="2">DNA-directed RNA polymerase</fullName>
        <ecNumber evidence="2">2.7.7.6</ecNumber>
    </recommendedName>
</protein>
<dbReference type="AlphaFoldDB" id="A0A087TJ08"/>
<feature type="non-terminal residue" evidence="9">
    <location>
        <position position="452"/>
    </location>
</feature>
<reference evidence="9 10" key="1">
    <citation type="submission" date="2013-11" db="EMBL/GenBank/DDBJ databases">
        <title>Genome sequencing of Stegodyphus mimosarum.</title>
        <authorList>
            <person name="Bechsgaard J."/>
        </authorList>
    </citation>
    <scope>NUCLEOTIDE SEQUENCE [LARGE SCALE GENOMIC DNA]</scope>
</reference>
<dbReference type="EMBL" id="KK115425">
    <property type="protein sequence ID" value="KFM65097.1"/>
    <property type="molecule type" value="Genomic_DNA"/>
</dbReference>